<accession>A0A1B2F3R7</accession>
<evidence type="ECO:0000256" key="1">
    <source>
        <dbReference type="SAM" id="Phobius"/>
    </source>
</evidence>
<organism evidence="2">
    <name type="scientific">Pseudomonas putida</name>
    <name type="common">Arthrobacter siderocapsulatus</name>
    <dbReference type="NCBI Taxonomy" id="303"/>
    <lineage>
        <taxon>Bacteria</taxon>
        <taxon>Pseudomonadati</taxon>
        <taxon>Pseudomonadota</taxon>
        <taxon>Gammaproteobacteria</taxon>
        <taxon>Pseudomonadales</taxon>
        <taxon>Pseudomonadaceae</taxon>
        <taxon>Pseudomonas</taxon>
    </lineage>
</organism>
<feature type="transmembrane region" description="Helical" evidence="1">
    <location>
        <begin position="20"/>
        <end position="44"/>
    </location>
</feature>
<dbReference type="AlphaFoldDB" id="A0A1B2F3R7"/>
<dbReference type="Gene3D" id="1.20.1530.20">
    <property type="match status" value="1"/>
</dbReference>
<keyword evidence="1" id="KW-0472">Membrane</keyword>
<gene>
    <name evidence="2" type="ORF">IEC33019_1249</name>
</gene>
<evidence type="ECO:0000313" key="2">
    <source>
        <dbReference type="EMBL" id="ANY86817.1"/>
    </source>
</evidence>
<keyword evidence="1" id="KW-1133">Transmembrane helix</keyword>
<name>A0A1B2F3R7_PSEPU</name>
<reference evidence="2" key="1">
    <citation type="submission" date="2016-07" db="EMBL/GenBank/DDBJ databases">
        <title>New class B carbapenemase carried by novel plasmid in Pseudomonas putida enviromental strain in eastern Amazonia.</title>
        <authorList>
            <person name="Souza C.O."/>
            <person name="Lima K.V."/>
            <person name="Brasiliense D.M."/>
            <person name="Perez-Chaparro P.J."/>
            <person name="Mamizuka E.M."/>
            <person name="Lima M.O."/>
            <person name="Lima L.N."/>
            <person name="McCulloch J.A."/>
        </authorList>
    </citation>
    <scope>NUCLEOTIDE SEQUENCE [LARGE SCALE GENOMIC DNA]</scope>
    <source>
        <strain evidence="2">IEC33019</strain>
    </source>
</reference>
<evidence type="ECO:0008006" key="3">
    <source>
        <dbReference type="Google" id="ProtNLM"/>
    </source>
</evidence>
<protein>
    <recommendedName>
        <fullName evidence="3">Transporter</fullName>
    </recommendedName>
</protein>
<proteinExistence type="predicted"/>
<keyword evidence="1" id="KW-0812">Transmembrane</keyword>
<dbReference type="InterPro" id="IPR038770">
    <property type="entry name" value="Na+/solute_symporter_sf"/>
</dbReference>
<sequence length="45" mass="4546">MPTASSSYVMARQMGGNAPLMATIIALQTVAAALTLPLVLSLALS</sequence>
<dbReference type="EMBL" id="CP016634">
    <property type="protein sequence ID" value="ANY86817.1"/>
    <property type="molecule type" value="Genomic_DNA"/>
</dbReference>